<keyword evidence="1" id="KW-0472">Membrane</keyword>
<keyword evidence="1" id="KW-1133">Transmembrane helix</keyword>
<dbReference type="PATRIC" id="fig|1423742.4.peg.1055"/>
<sequence length="245" mass="26208">MEEDYMPGLGTIINALAIIVAGCVGIGCQRILTPAIQKNVLQAIGISVIFVGVTGTIANSLLYQHGQFNTQGSIASIISLALGVALGTWWDLDGKFNRFGIWLRHKVNRDHDSHFIDGFITASLTVIIGAMGIVGAFQDGLDHNLTTLITKAIIDFITVAMMSVTFGVGPLFSAFPLAIYQLTMTYLAVILKPLLSATMITGISLVGSIIITCIGLNLAFDTKIKVANYVPALIVVVLYLALWPL</sequence>
<keyword evidence="3" id="KW-1185">Reference proteome</keyword>
<evidence type="ECO:0000313" key="3">
    <source>
        <dbReference type="Proteomes" id="UP000051084"/>
    </source>
</evidence>
<dbReference type="Pfam" id="PF04474">
    <property type="entry name" value="DUF554"/>
    <property type="match status" value="1"/>
</dbReference>
<dbReference type="PANTHER" id="PTHR36111">
    <property type="entry name" value="INNER MEMBRANE PROTEIN-RELATED"/>
    <property type="match status" value="1"/>
</dbReference>
<feature type="transmembrane region" description="Helical" evidence="1">
    <location>
        <begin position="113"/>
        <end position="137"/>
    </location>
</feature>
<dbReference type="PANTHER" id="PTHR36111:SF2">
    <property type="entry name" value="INNER MEMBRANE PROTEIN"/>
    <property type="match status" value="1"/>
</dbReference>
<organism evidence="2 3">
    <name type="scientific">Limosilactobacillus equigenerosi DSM 18793 = JCM 14505</name>
    <dbReference type="NCBI Taxonomy" id="1423742"/>
    <lineage>
        <taxon>Bacteria</taxon>
        <taxon>Bacillati</taxon>
        <taxon>Bacillota</taxon>
        <taxon>Bacilli</taxon>
        <taxon>Lactobacillales</taxon>
        <taxon>Lactobacillaceae</taxon>
        <taxon>Limosilactobacillus</taxon>
    </lineage>
</organism>
<evidence type="ECO:0000256" key="1">
    <source>
        <dbReference type="SAM" id="Phobius"/>
    </source>
</evidence>
<evidence type="ECO:0000313" key="2">
    <source>
        <dbReference type="EMBL" id="KRL94970.1"/>
    </source>
</evidence>
<accession>A0A0R1UTJ9</accession>
<feature type="transmembrane region" description="Helical" evidence="1">
    <location>
        <begin position="226"/>
        <end position="243"/>
    </location>
</feature>
<feature type="transmembrane region" description="Helical" evidence="1">
    <location>
        <begin position="40"/>
        <end position="62"/>
    </location>
</feature>
<dbReference type="EMBL" id="AZGC01000026">
    <property type="protein sequence ID" value="KRL94970.1"/>
    <property type="molecule type" value="Genomic_DNA"/>
</dbReference>
<keyword evidence="1" id="KW-0812">Transmembrane</keyword>
<dbReference type="InterPro" id="IPR007563">
    <property type="entry name" value="DUF554"/>
</dbReference>
<dbReference type="AlphaFoldDB" id="A0A0R1UTJ9"/>
<dbReference type="STRING" id="417373.GCA_001570685_00233"/>
<dbReference type="Proteomes" id="UP000051084">
    <property type="component" value="Unassembled WGS sequence"/>
</dbReference>
<dbReference type="OrthoDB" id="9797976at2"/>
<comment type="caution">
    <text evidence="2">The sequence shown here is derived from an EMBL/GenBank/DDBJ whole genome shotgun (WGS) entry which is preliminary data.</text>
</comment>
<feature type="transmembrane region" description="Helical" evidence="1">
    <location>
        <begin position="6"/>
        <end position="28"/>
    </location>
</feature>
<feature type="transmembrane region" description="Helical" evidence="1">
    <location>
        <begin position="74"/>
        <end position="92"/>
    </location>
</feature>
<protein>
    <submittedName>
        <fullName evidence="2">Membrane protein</fullName>
    </submittedName>
</protein>
<name>A0A0R1UTJ9_9LACO</name>
<feature type="transmembrane region" description="Helical" evidence="1">
    <location>
        <begin position="194"/>
        <end position="220"/>
    </location>
</feature>
<gene>
    <name evidence="2" type="ORF">FC21_GL001014</name>
</gene>
<feature type="transmembrane region" description="Helical" evidence="1">
    <location>
        <begin position="157"/>
        <end position="182"/>
    </location>
</feature>
<proteinExistence type="predicted"/>
<reference evidence="2 3" key="1">
    <citation type="journal article" date="2015" name="Genome Announc.">
        <title>Expanding the biotechnology potential of lactobacilli through comparative genomics of 213 strains and associated genera.</title>
        <authorList>
            <person name="Sun Z."/>
            <person name="Harris H.M."/>
            <person name="McCann A."/>
            <person name="Guo C."/>
            <person name="Argimon S."/>
            <person name="Zhang W."/>
            <person name="Yang X."/>
            <person name="Jeffery I.B."/>
            <person name="Cooney J.C."/>
            <person name="Kagawa T.F."/>
            <person name="Liu W."/>
            <person name="Song Y."/>
            <person name="Salvetti E."/>
            <person name="Wrobel A."/>
            <person name="Rasinkangas P."/>
            <person name="Parkhill J."/>
            <person name="Rea M.C."/>
            <person name="O'Sullivan O."/>
            <person name="Ritari J."/>
            <person name="Douillard F.P."/>
            <person name="Paul Ross R."/>
            <person name="Yang R."/>
            <person name="Briner A.E."/>
            <person name="Felis G.E."/>
            <person name="de Vos W.M."/>
            <person name="Barrangou R."/>
            <person name="Klaenhammer T.R."/>
            <person name="Caufield P.W."/>
            <person name="Cui Y."/>
            <person name="Zhang H."/>
            <person name="O'Toole P.W."/>
        </authorList>
    </citation>
    <scope>NUCLEOTIDE SEQUENCE [LARGE SCALE GENOMIC DNA]</scope>
    <source>
        <strain evidence="2 3">DSM 18793</strain>
    </source>
</reference>